<comment type="caution">
    <text evidence="1">The sequence shown here is derived from an EMBL/GenBank/DDBJ whole genome shotgun (WGS) entry which is preliminary data.</text>
</comment>
<evidence type="ECO:0000313" key="1">
    <source>
        <dbReference type="EMBL" id="MBZ2386023.1"/>
    </source>
</evidence>
<dbReference type="Proteomes" id="UP000734271">
    <property type="component" value="Unassembled WGS sequence"/>
</dbReference>
<organism evidence="1 2">
    <name type="scientific">Anaerococcus murdochii</name>
    <dbReference type="NCBI Taxonomy" id="411577"/>
    <lineage>
        <taxon>Bacteria</taxon>
        <taxon>Bacillati</taxon>
        <taxon>Bacillota</taxon>
        <taxon>Tissierellia</taxon>
        <taxon>Tissierellales</taxon>
        <taxon>Peptoniphilaceae</taxon>
        <taxon>Anaerococcus</taxon>
    </lineage>
</organism>
<sequence length="196" mass="23106">MKIIDILENEAWVRSYPFIDDFVKSDYFKILKDSYQRLNRDILFDSHIHGQDHIERVIFFAHLLAFHYKLDQRDTDVLRNAASLHDTKRVNDGWDTEHGHRAALESISYSYADKADDGVIQAVIAAHSTDDKIMDETIREFIKDGDDFERTKRLAKLFKDADGLDRVRINHLDPAYLRNDFSKDLVDFAYDLYDRF</sequence>
<evidence type="ECO:0000313" key="2">
    <source>
        <dbReference type="Proteomes" id="UP000734271"/>
    </source>
</evidence>
<dbReference type="RefSeq" id="WP_223417861.1">
    <property type="nucleotide sequence ID" value="NZ_JAIPME010000002.1"/>
</dbReference>
<name>A0ABS7SWY3_9FIRM</name>
<dbReference type="EMBL" id="JAIPME010000002">
    <property type="protein sequence ID" value="MBZ2386023.1"/>
    <property type="molecule type" value="Genomic_DNA"/>
</dbReference>
<dbReference type="Gene3D" id="1.10.3210.10">
    <property type="entry name" value="Hypothetical protein af1432"/>
    <property type="match status" value="1"/>
</dbReference>
<reference evidence="1 2" key="1">
    <citation type="submission" date="2021-08" db="EMBL/GenBank/DDBJ databases">
        <title>FDA dAtabase for Regulatory Grade micrObial Sequences (FDA-ARGOS): Supporting development and validation of Infectious Disease Dx tests.</title>
        <authorList>
            <person name="Sproer C."/>
            <person name="Gronow S."/>
            <person name="Severitt S."/>
            <person name="Schroder I."/>
            <person name="Tallon L."/>
            <person name="Sadzewicz L."/>
            <person name="Zhao X."/>
            <person name="Boylan J."/>
            <person name="Ott S."/>
            <person name="Bowen H."/>
            <person name="Vavikolanu K."/>
            <person name="Hazen T."/>
            <person name="Aluvathingal J."/>
            <person name="Nadendla S."/>
            <person name="Lowell S."/>
            <person name="Myers T."/>
            <person name="Yan Y."/>
            <person name="Sichtig H."/>
        </authorList>
    </citation>
    <scope>NUCLEOTIDE SEQUENCE [LARGE SCALE GENOMIC DNA]</scope>
    <source>
        <strain evidence="1 2">FDAARGOS_1460</strain>
    </source>
</reference>
<keyword evidence="2" id="KW-1185">Reference proteome</keyword>
<accession>A0ABS7SWY3</accession>
<protein>
    <recommendedName>
        <fullName evidence="3">HD domain-containing protein</fullName>
    </recommendedName>
</protein>
<evidence type="ECO:0008006" key="3">
    <source>
        <dbReference type="Google" id="ProtNLM"/>
    </source>
</evidence>
<proteinExistence type="predicted"/>
<dbReference type="SUPFAM" id="SSF109604">
    <property type="entry name" value="HD-domain/PDEase-like"/>
    <property type="match status" value="1"/>
</dbReference>
<gene>
    <name evidence="1" type="ORF">K8P03_01720</name>
</gene>